<dbReference type="STRING" id="13249.T1HFS2"/>
<dbReference type="EMBL" id="ACPB03001436">
    <property type="status" value="NOT_ANNOTATED_CDS"/>
    <property type="molecule type" value="Genomic_DNA"/>
</dbReference>
<sequence length="153" mass="18126">MLLDSKNECYGFDYFLDINKFPTTLHYEYDEESSELCNELYEKLETTPSLKIVWRIMKPFVKGKIVYSPNTTVVRRIVDRVRNLMKPLSLPNFDAERESLSMDPIVYVQVVKNIKLIKDYLQTMNKLKNSENINYLLQQGFHESVFKAEEIIE</sequence>
<protein>
    <submittedName>
        <fullName evidence="1">Uncharacterized protein</fullName>
    </submittedName>
</protein>
<dbReference type="VEuPathDB" id="VectorBase:RPRC002894"/>
<keyword evidence="2" id="KW-1185">Reference proteome</keyword>
<reference evidence="1" key="1">
    <citation type="submission" date="2015-05" db="UniProtKB">
        <authorList>
            <consortium name="EnsemblMetazoa"/>
        </authorList>
    </citation>
    <scope>IDENTIFICATION</scope>
</reference>
<dbReference type="InParanoid" id="T1HFS2"/>
<evidence type="ECO:0000313" key="1">
    <source>
        <dbReference type="EnsemblMetazoa" id="RPRC002894-PA"/>
    </source>
</evidence>
<name>T1HFS2_RHOPR</name>
<proteinExistence type="predicted"/>
<organism evidence="1 2">
    <name type="scientific">Rhodnius prolixus</name>
    <name type="common">Triatomid bug</name>
    <dbReference type="NCBI Taxonomy" id="13249"/>
    <lineage>
        <taxon>Eukaryota</taxon>
        <taxon>Metazoa</taxon>
        <taxon>Ecdysozoa</taxon>
        <taxon>Arthropoda</taxon>
        <taxon>Hexapoda</taxon>
        <taxon>Insecta</taxon>
        <taxon>Pterygota</taxon>
        <taxon>Neoptera</taxon>
        <taxon>Paraneoptera</taxon>
        <taxon>Hemiptera</taxon>
        <taxon>Heteroptera</taxon>
        <taxon>Panheteroptera</taxon>
        <taxon>Cimicomorpha</taxon>
        <taxon>Reduviidae</taxon>
        <taxon>Triatominae</taxon>
        <taxon>Rhodnius</taxon>
    </lineage>
</organism>
<dbReference type="AlphaFoldDB" id="T1HFS2"/>
<dbReference type="HOGENOM" id="CLU_1717860_0_0_1"/>
<dbReference type="eggNOG" id="KOG0059">
    <property type="taxonomic scope" value="Eukaryota"/>
</dbReference>
<accession>T1HFS2</accession>
<dbReference type="Proteomes" id="UP000015103">
    <property type="component" value="Unassembled WGS sequence"/>
</dbReference>
<dbReference type="EnsemblMetazoa" id="RPRC002894-RA">
    <property type="protein sequence ID" value="RPRC002894-PA"/>
    <property type="gene ID" value="RPRC002894"/>
</dbReference>
<evidence type="ECO:0000313" key="2">
    <source>
        <dbReference type="Proteomes" id="UP000015103"/>
    </source>
</evidence>